<dbReference type="PROSITE" id="PS00154">
    <property type="entry name" value="ATPASE_E1_E2"/>
    <property type="match status" value="1"/>
</dbReference>
<feature type="domain" description="P-type ATPase A" evidence="11">
    <location>
        <begin position="331"/>
        <end position="420"/>
    </location>
</feature>
<sequence>MTAFRIEEMDCANEVTVLRHALTPLVGNPDRLQFDVLSRRMRVDMDGLDLRPDDVVAAVARTGMRAAPEAAGRPGVVLGPLPSASHACTDGCCQPHQAGPIGHAGHGHDGCCGSAHAPVHASASASASAHAHAMPPRPAQIPALAGCPCCGGACDVPAPGDAPSGLLSLLPSGLTALWQRQSSLLLCSLSGVALVAGIGVEWARTGSLLEVFAESGVPHAATLVLWLAAAVAGAWRVLPRAVHAVRSLRPDMNLLMVTAVIGAAAIGQFFEGASVAFLFAVANQLESWSVDRARSAIAALLDISPSRALLLSRPGDVGGDVVAGMGGALTGTPVETAVENVPVGSRILIRAGDRVPLDGTVAAGSSDIDQSPITGESMPVPKRAGEPVYAGTINGGGVLEVLTTRAASDTTLARILHMVEAAQSRRARAVQWVDRFAAVYTPAMLAVAALVAVVPPLFFGGAWSAWVYEALVVLVIACPCALVISTPVSIVAGLTSAARNGVLVKGGSFLELPASLTAVAFDKTGTLTQGRPRVARVLPVDGHPQVRDAASALRIAAALEGPSSHPLARAIVQHARQVPGAGLDDGATASDHRTLPGLGAEGVVDGARWRIGNRRYFAQDGPQHGPSGGAESIGTDAAAAGSSVLLWNDAGLAAVMELEDDLRPDARAVLDDLRAAGLHRMVMLTGDNAATAARVAAACGVTDIRADLLPADKTAAVAALVAEGERVAMVGDGVNDAPALATAHLGIAMGGIGSDAAIETADITLMSDDLGKLPWLVRHSRRTLGVIRQNIGFALGLKALFLGLAVFQVASLWMAIVADIGGSFLVIMNGLRLLRPKA</sequence>
<dbReference type="EC" id="7.2.2.12" evidence="8"/>
<dbReference type="InterPro" id="IPR027256">
    <property type="entry name" value="P-typ_ATPase_IB"/>
</dbReference>
<dbReference type="GO" id="GO:0016887">
    <property type="term" value="F:ATP hydrolysis activity"/>
    <property type="evidence" value="ECO:0007669"/>
    <property type="project" value="InterPro"/>
</dbReference>
<keyword evidence="5" id="KW-1278">Translocase</keyword>
<evidence type="ECO:0000256" key="3">
    <source>
        <dbReference type="ARBA" id="ARBA00022692"/>
    </source>
</evidence>
<feature type="transmembrane region" description="Helical" evidence="10">
    <location>
        <begin position="223"/>
        <end position="242"/>
    </location>
</feature>
<evidence type="ECO:0000256" key="8">
    <source>
        <dbReference type="ARBA" id="ARBA00039097"/>
    </source>
</evidence>
<dbReference type="OrthoDB" id="9763278at2"/>
<feature type="transmembrane region" description="Helical" evidence="10">
    <location>
        <begin position="813"/>
        <end position="834"/>
    </location>
</feature>
<dbReference type="PRINTS" id="PR00119">
    <property type="entry name" value="CATATPASE"/>
</dbReference>
<evidence type="ECO:0000256" key="4">
    <source>
        <dbReference type="ARBA" id="ARBA00022723"/>
    </source>
</evidence>
<keyword evidence="10" id="KW-0547">Nucleotide-binding</keyword>
<organism evidence="12">
    <name type="scientific">Nitratidesulfovibrio vulgaris (strain DSM 19637 / Miyazaki F)</name>
    <name type="common">Desulfovibrio vulgaris</name>
    <dbReference type="NCBI Taxonomy" id="883"/>
    <lineage>
        <taxon>Bacteria</taxon>
        <taxon>Pseudomonadati</taxon>
        <taxon>Thermodesulfobacteriota</taxon>
        <taxon>Desulfovibrionia</taxon>
        <taxon>Desulfovibrionales</taxon>
        <taxon>Desulfovibrionaceae</taxon>
        <taxon>Nitratidesulfovibrio</taxon>
    </lineage>
</organism>
<proteinExistence type="inferred from homology"/>
<dbReference type="InterPro" id="IPR059000">
    <property type="entry name" value="ATPase_P-type_domA"/>
</dbReference>
<dbReference type="GO" id="GO:0046872">
    <property type="term" value="F:metal ion binding"/>
    <property type="evidence" value="ECO:0007669"/>
    <property type="project" value="UniProtKB-KW"/>
</dbReference>
<keyword evidence="7 10" id="KW-0472">Membrane</keyword>
<comment type="subcellular location">
    <subcellularLocation>
        <location evidence="10">Cell membrane</location>
    </subcellularLocation>
    <subcellularLocation>
        <location evidence="1">Membrane</location>
    </subcellularLocation>
</comment>
<feature type="transmembrane region" description="Helical" evidence="10">
    <location>
        <begin position="184"/>
        <end position="203"/>
    </location>
</feature>
<dbReference type="AlphaFoldDB" id="B8DMQ3"/>
<dbReference type="InterPro" id="IPR018303">
    <property type="entry name" value="ATPase_P-typ_P_site"/>
</dbReference>
<dbReference type="EMBL" id="CP001197">
    <property type="protein sequence ID" value="ACL09009.1"/>
    <property type="molecule type" value="Genomic_DNA"/>
</dbReference>
<dbReference type="SUPFAM" id="SSF81653">
    <property type="entry name" value="Calcium ATPase, transduction domain A"/>
    <property type="match status" value="1"/>
</dbReference>
<dbReference type="InterPro" id="IPR051014">
    <property type="entry name" value="Cation_Transport_ATPase_IB"/>
</dbReference>
<dbReference type="InterPro" id="IPR036163">
    <property type="entry name" value="HMA_dom_sf"/>
</dbReference>
<keyword evidence="10" id="KW-0067">ATP-binding</keyword>
<dbReference type="InterPro" id="IPR023298">
    <property type="entry name" value="ATPase_P-typ_TM_dom_sf"/>
</dbReference>
<evidence type="ECO:0000256" key="1">
    <source>
        <dbReference type="ARBA" id="ARBA00004370"/>
    </source>
</evidence>
<dbReference type="GO" id="GO:0005886">
    <property type="term" value="C:plasma membrane"/>
    <property type="evidence" value="ECO:0007669"/>
    <property type="project" value="UniProtKB-SubCell"/>
</dbReference>
<evidence type="ECO:0000256" key="2">
    <source>
        <dbReference type="ARBA" id="ARBA00006024"/>
    </source>
</evidence>
<dbReference type="InterPro" id="IPR044492">
    <property type="entry name" value="P_typ_ATPase_HD_dom"/>
</dbReference>
<dbReference type="Pfam" id="PF00122">
    <property type="entry name" value="E1-E2_ATPase"/>
    <property type="match status" value="1"/>
</dbReference>
<keyword evidence="10" id="KW-1003">Cell membrane</keyword>
<dbReference type="GO" id="GO:0016463">
    <property type="term" value="F:P-type zinc transporter activity"/>
    <property type="evidence" value="ECO:0007669"/>
    <property type="project" value="UniProtKB-EC"/>
</dbReference>
<comment type="catalytic activity">
    <reaction evidence="9">
        <text>Zn(2+)(in) + ATP + H2O = Zn(2+)(out) + ADP + phosphate + H(+)</text>
        <dbReference type="Rhea" id="RHEA:20621"/>
        <dbReference type="ChEBI" id="CHEBI:15377"/>
        <dbReference type="ChEBI" id="CHEBI:15378"/>
        <dbReference type="ChEBI" id="CHEBI:29105"/>
        <dbReference type="ChEBI" id="CHEBI:30616"/>
        <dbReference type="ChEBI" id="CHEBI:43474"/>
        <dbReference type="ChEBI" id="CHEBI:456216"/>
        <dbReference type="EC" id="7.2.2.12"/>
    </reaction>
</comment>
<dbReference type="KEGG" id="dvm:DvMF_2066"/>
<dbReference type="HOGENOM" id="CLU_001771_6_4_7"/>
<dbReference type="NCBIfam" id="TIGR01525">
    <property type="entry name" value="ATPase-IB_hvy"/>
    <property type="match status" value="1"/>
</dbReference>
<dbReference type="PANTHER" id="PTHR48085:SF5">
    <property type="entry name" value="CADMIUM_ZINC-TRANSPORTING ATPASE HMA4-RELATED"/>
    <property type="match status" value="1"/>
</dbReference>
<evidence type="ECO:0000256" key="9">
    <source>
        <dbReference type="ARBA" id="ARBA00047308"/>
    </source>
</evidence>
<protein>
    <recommendedName>
        <fullName evidence="8">P-type Zn(2+) transporter</fullName>
        <ecNumber evidence="8">7.2.2.12</ecNumber>
    </recommendedName>
</protein>
<reference evidence="12" key="1">
    <citation type="submission" date="2008-10" db="EMBL/GenBank/DDBJ databases">
        <title>Complete sequence of Desulfovibrio vulgaris str. 'Miyazaki F'.</title>
        <authorList>
            <person name="Lucas S."/>
            <person name="Copeland A."/>
            <person name="Lapidus A."/>
            <person name="Glavina del Rio T."/>
            <person name="Dalin E."/>
            <person name="Tice H."/>
            <person name="Bruce D."/>
            <person name="Goodwin L."/>
            <person name="Pitluck S."/>
            <person name="Sims D."/>
            <person name="Brettin T."/>
            <person name="Detter J.C."/>
            <person name="Han C."/>
            <person name="Larimer F."/>
            <person name="Land M."/>
            <person name="Hauser L."/>
            <person name="Kyrpides N."/>
            <person name="Mikhailova N."/>
            <person name="Hazen T.C."/>
            <person name="Richardson P."/>
        </authorList>
    </citation>
    <scope>NUCLEOTIDE SEQUENCE</scope>
    <source>
        <strain evidence="12">Miyazaki F</strain>
    </source>
</reference>
<dbReference type="GO" id="GO:0005524">
    <property type="term" value="F:ATP binding"/>
    <property type="evidence" value="ECO:0007669"/>
    <property type="project" value="UniProtKB-UniRule"/>
</dbReference>
<dbReference type="GO" id="GO:0015086">
    <property type="term" value="F:cadmium ion transmembrane transporter activity"/>
    <property type="evidence" value="ECO:0007669"/>
    <property type="project" value="TreeGrafter"/>
</dbReference>
<evidence type="ECO:0000256" key="10">
    <source>
        <dbReference type="RuleBase" id="RU362081"/>
    </source>
</evidence>
<dbReference type="STRING" id="883.DvMF_2066"/>
<evidence type="ECO:0000256" key="5">
    <source>
        <dbReference type="ARBA" id="ARBA00022967"/>
    </source>
</evidence>
<evidence type="ECO:0000256" key="7">
    <source>
        <dbReference type="ARBA" id="ARBA00023136"/>
    </source>
</evidence>
<feature type="transmembrane region" description="Helical" evidence="10">
    <location>
        <begin position="470"/>
        <end position="495"/>
    </location>
</feature>
<dbReference type="SUPFAM" id="SSF55008">
    <property type="entry name" value="HMA, heavy metal-associated domain"/>
    <property type="match status" value="1"/>
</dbReference>
<keyword evidence="3 10" id="KW-0812">Transmembrane</keyword>
<dbReference type="SUPFAM" id="SSF81665">
    <property type="entry name" value="Calcium ATPase, transmembrane domain M"/>
    <property type="match status" value="1"/>
</dbReference>
<dbReference type="FunFam" id="2.70.150.10:FF:000002">
    <property type="entry name" value="Copper-transporting ATPase 1, putative"/>
    <property type="match status" value="1"/>
</dbReference>
<gene>
    <name evidence="12" type="ordered locus">DvMF_2066</name>
</gene>
<dbReference type="eggNOG" id="COG2217">
    <property type="taxonomic scope" value="Bacteria"/>
</dbReference>
<dbReference type="Gene3D" id="3.40.1110.10">
    <property type="entry name" value="Calcium-transporting ATPase, cytoplasmic domain N"/>
    <property type="match status" value="1"/>
</dbReference>
<keyword evidence="4 10" id="KW-0479">Metal-binding</keyword>
<dbReference type="SFLD" id="SFLDF00027">
    <property type="entry name" value="p-type_atpase"/>
    <property type="match status" value="1"/>
</dbReference>
<dbReference type="Gene3D" id="3.40.50.1000">
    <property type="entry name" value="HAD superfamily/HAD-like"/>
    <property type="match status" value="1"/>
</dbReference>
<dbReference type="InterPro" id="IPR023299">
    <property type="entry name" value="ATPase_P-typ_cyto_dom_N"/>
</dbReference>
<dbReference type="InterPro" id="IPR008250">
    <property type="entry name" value="ATPase_P-typ_transduc_dom_A_sf"/>
</dbReference>
<dbReference type="InterPro" id="IPR001757">
    <property type="entry name" value="P_typ_ATPase"/>
</dbReference>
<evidence type="ECO:0000256" key="6">
    <source>
        <dbReference type="ARBA" id="ARBA00022989"/>
    </source>
</evidence>
<name>B8DMQ3_NITV9</name>
<accession>B8DMQ3</accession>
<dbReference type="PANTHER" id="PTHR48085">
    <property type="entry name" value="CADMIUM/ZINC-TRANSPORTING ATPASE HMA2-RELATED"/>
    <property type="match status" value="1"/>
</dbReference>
<dbReference type="Pfam" id="PF00702">
    <property type="entry name" value="Hydrolase"/>
    <property type="match status" value="1"/>
</dbReference>
<comment type="similarity">
    <text evidence="2 10">Belongs to the cation transport ATPase (P-type) (TC 3.A.3) family. Type IB subfamily.</text>
</comment>
<keyword evidence="6 10" id="KW-1133">Transmembrane helix</keyword>
<evidence type="ECO:0000259" key="11">
    <source>
        <dbReference type="Pfam" id="PF00122"/>
    </source>
</evidence>
<dbReference type="NCBIfam" id="TIGR01494">
    <property type="entry name" value="ATPase_P-type"/>
    <property type="match status" value="2"/>
</dbReference>
<dbReference type="InterPro" id="IPR023214">
    <property type="entry name" value="HAD_sf"/>
</dbReference>
<feature type="transmembrane region" description="Helical" evidence="10">
    <location>
        <begin position="790"/>
        <end position="807"/>
    </location>
</feature>
<dbReference type="Gene3D" id="2.70.150.10">
    <property type="entry name" value="Calcium-transporting ATPase, cytoplasmic transduction domain A"/>
    <property type="match status" value="1"/>
</dbReference>
<dbReference type="SUPFAM" id="SSF56784">
    <property type="entry name" value="HAD-like"/>
    <property type="match status" value="1"/>
</dbReference>
<dbReference type="InterPro" id="IPR036412">
    <property type="entry name" value="HAD-like_sf"/>
</dbReference>
<evidence type="ECO:0000313" key="12">
    <source>
        <dbReference type="EMBL" id="ACL09009.1"/>
    </source>
</evidence>
<feature type="transmembrane region" description="Helical" evidence="10">
    <location>
        <begin position="436"/>
        <end position="458"/>
    </location>
</feature>
<dbReference type="SFLD" id="SFLDG00002">
    <property type="entry name" value="C1.7:_P-type_atpase_like"/>
    <property type="match status" value="1"/>
</dbReference>
<dbReference type="SFLD" id="SFLDS00003">
    <property type="entry name" value="Haloacid_Dehalogenase"/>
    <property type="match status" value="1"/>
</dbReference>